<organism evidence="6 7">
    <name type="scientific">Streptomyces dioscori</name>
    <dbReference type="NCBI Taxonomy" id="2109333"/>
    <lineage>
        <taxon>Bacteria</taxon>
        <taxon>Bacillati</taxon>
        <taxon>Actinomycetota</taxon>
        <taxon>Actinomycetes</taxon>
        <taxon>Kitasatosporales</taxon>
        <taxon>Streptomycetaceae</taxon>
        <taxon>Streptomyces</taxon>
        <taxon>Streptomyces aurantiacus group</taxon>
    </lineage>
</organism>
<dbReference type="Proteomes" id="UP000240429">
    <property type="component" value="Unassembled WGS sequence"/>
</dbReference>
<protein>
    <submittedName>
        <fullName evidence="6">Molecular chaperone DnaK</fullName>
    </submittedName>
</protein>
<feature type="domain" description="Zinc finger DksA/TraR C4-type" evidence="5">
    <location>
        <begin position="78"/>
        <end position="107"/>
    </location>
</feature>
<dbReference type="InterPro" id="IPR000962">
    <property type="entry name" value="Znf_DskA_TraR"/>
</dbReference>
<dbReference type="PANTHER" id="PTHR33823">
    <property type="entry name" value="RNA POLYMERASE-BINDING TRANSCRIPTION FACTOR DKSA-RELATED"/>
    <property type="match status" value="1"/>
</dbReference>
<gene>
    <name evidence="6" type="ORF">C6Y14_01995</name>
</gene>
<name>A0A2P8QF98_9ACTN</name>
<sequence length="112" mass="12319">MSLVTPRPGTRPERMTDHDALQRLAHERNTRLTQLHALEEAGANAESQAEEHVVSAQRNTIRRVLAEVEAAFARVRDGGYGSCLGCAKPIPVERLEILPYTGFCVPCRPGTV</sequence>
<evidence type="ECO:0000313" key="7">
    <source>
        <dbReference type="Proteomes" id="UP000240429"/>
    </source>
</evidence>
<dbReference type="OrthoDB" id="1121111at2"/>
<dbReference type="PANTHER" id="PTHR33823:SF4">
    <property type="entry name" value="GENERAL STRESS PROTEIN 16O"/>
    <property type="match status" value="1"/>
</dbReference>
<dbReference type="Pfam" id="PF01258">
    <property type="entry name" value="zf-dskA_traR"/>
    <property type="match status" value="1"/>
</dbReference>
<evidence type="ECO:0000256" key="4">
    <source>
        <dbReference type="PROSITE-ProRule" id="PRU00510"/>
    </source>
</evidence>
<feature type="zinc finger region" description="dksA C4-type" evidence="4">
    <location>
        <begin position="83"/>
        <end position="107"/>
    </location>
</feature>
<dbReference type="PROSITE" id="PS51128">
    <property type="entry name" value="ZF_DKSA_2"/>
    <property type="match status" value="1"/>
</dbReference>
<keyword evidence="3" id="KW-0862">Zinc</keyword>
<dbReference type="RefSeq" id="WP_107014659.1">
    <property type="nucleotide sequence ID" value="NZ_KZ679038.1"/>
</dbReference>
<keyword evidence="2" id="KW-0863">Zinc-finger</keyword>
<dbReference type="SUPFAM" id="SSF57716">
    <property type="entry name" value="Glucocorticoid receptor-like (DNA-binding domain)"/>
    <property type="match status" value="1"/>
</dbReference>
<accession>A0A2P8QF98</accession>
<proteinExistence type="predicted"/>
<dbReference type="GO" id="GO:0008270">
    <property type="term" value="F:zinc ion binding"/>
    <property type="evidence" value="ECO:0007669"/>
    <property type="project" value="UniProtKB-KW"/>
</dbReference>
<dbReference type="Gene3D" id="1.20.120.910">
    <property type="entry name" value="DksA, coiled-coil domain"/>
    <property type="match status" value="1"/>
</dbReference>
<keyword evidence="7" id="KW-1185">Reference proteome</keyword>
<evidence type="ECO:0000313" key="6">
    <source>
        <dbReference type="EMBL" id="PSM44904.1"/>
    </source>
</evidence>
<evidence type="ECO:0000256" key="1">
    <source>
        <dbReference type="ARBA" id="ARBA00022723"/>
    </source>
</evidence>
<evidence type="ECO:0000259" key="5">
    <source>
        <dbReference type="Pfam" id="PF01258"/>
    </source>
</evidence>
<reference evidence="6 7" key="1">
    <citation type="submission" date="2018-03" db="EMBL/GenBank/DDBJ databases">
        <title>Streptomyces dioscori sp. nov., a novel endophytic actinobacterium isolated from bulbil of Dioscorea bulbifera L.</title>
        <authorList>
            <person name="Zhikuan W."/>
        </authorList>
    </citation>
    <scope>NUCLEOTIDE SEQUENCE [LARGE SCALE GENOMIC DNA]</scope>
    <source>
        <strain evidence="6 7">A217</strain>
    </source>
</reference>
<keyword evidence="1" id="KW-0479">Metal-binding</keyword>
<dbReference type="EMBL" id="PYBJ01000001">
    <property type="protein sequence ID" value="PSM44904.1"/>
    <property type="molecule type" value="Genomic_DNA"/>
</dbReference>
<evidence type="ECO:0000256" key="2">
    <source>
        <dbReference type="ARBA" id="ARBA00022771"/>
    </source>
</evidence>
<dbReference type="AlphaFoldDB" id="A0A2P8QF98"/>
<evidence type="ECO:0000256" key="3">
    <source>
        <dbReference type="ARBA" id="ARBA00022833"/>
    </source>
</evidence>
<comment type="caution">
    <text evidence="6">The sequence shown here is derived from an EMBL/GenBank/DDBJ whole genome shotgun (WGS) entry which is preliminary data.</text>
</comment>